<name>A0A1B8HJU3_9GAMM</name>
<comment type="caution">
    <text evidence="1">The sequence shown here is derived from an EMBL/GenBank/DDBJ whole genome shotgun (WGS) entry which is preliminary data.</text>
</comment>
<protein>
    <submittedName>
        <fullName evidence="1">Uncharacterized protein</fullName>
    </submittedName>
</protein>
<dbReference type="AlphaFoldDB" id="A0A1B8HJU3"/>
<sequence>MKRKIIKRGLIALPILFLIKCSGVVDDILGSQFPLNVNNDGNNIKIHINEIKNSIVKVEATYLTERCTKARLNAAYTEISYSPIRRIVDIDNAVNSDGITTFTVPISGGGWCNWELTKLYITPIPRENNADTSMSMVVNVLKTDIDSVLYDVSLAPIVQINKNEKDEFYYIISRSGAREISNYKDGNIYKC</sequence>
<reference evidence="2" key="1">
    <citation type="submission" date="2016-06" db="EMBL/GenBank/DDBJ databases">
        <authorList>
            <person name="Butler K."/>
        </authorList>
    </citation>
    <scope>NUCLEOTIDE SEQUENCE [LARGE SCALE GENOMIC DNA]</scope>
    <source>
        <strain evidence="2">GCSL-Mp20</strain>
    </source>
</reference>
<keyword evidence="2" id="KW-1185">Reference proteome</keyword>
<gene>
    <name evidence="1" type="ORF">AYY18_19575</name>
</gene>
<organism evidence="1 2">
    <name type="scientific">Morganella psychrotolerans</name>
    <dbReference type="NCBI Taxonomy" id="368603"/>
    <lineage>
        <taxon>Bacteria</taxon>
        <taxon>Pseudomonadati</taxon>
        <taxon>Pseudomonadota</taxon>
        <taxon>Gammaproteobacteria</taxon>
        <taxon>Enterobacterales</taxon>
        <taxon>Morganellaceae</taxon>
        <taxon>Morganella</taxon>
    </lineage>
</organism>
<proteinExistence type="predicted"/>
<accession>A0A1B8HJU3</accession>
<evidence type="ECO:0000313" key="2">
    <source>
        <dbReference type="Proteomes" id="UP000092377"/>
    </source>
</evidence>
<evidence type="ECO:0000313" key="1">
    <source>
        <dbReference type="EMBL" id="OBU09378.1"/>
    </source>
</evidence>
<dbReference type="RefSeq" id="WP_067402133.1">
    <property type="nucleotide sequence ID" value="NZ_LZEY01000022.1"/>
</dbReference>
<dbReference type="Proteomes" id="UP000092377">
    <property type="component" value="Unassembled WGS sequence"/>
</dbReference>
<dbReference type="OrthoDB" id="6460503at2"/>
<dbReference type="EMBL" id="LZEY01000022">
    <property type="protein sequence ID" value="OBU09378.1"/>
    <property type="molecule type" value="Genomic_DNA"/>
</dbReference>